<dbReference type="EMBL" id="QOUI01000004">
    <property type="protein sequence ID" value="RCK69973.1"/>
    <property type="molecule type" value="Genomic_DNA"/>
</dbReference>
<sequence length="651" mass="69505">MDLQAELPDDADAPITGLGRAHWEQVADRLLAAAARYRTPRGGRIDLPGSPSRSGWVSDGLEGFARTFLLSALRTAGAGGADPHGHLAGYVEGLAAGSAGVHADPDDGWPPVLDIGRGGQPMVESASVALGLRLTRPWSWDVLDADAQDRLATWLRGALTHQPSTNNWYLFPFTVARFLESVGRGDELTRRATGRAEDLLEEWYRGDGWYSDGQHQAFDHYIGWAMHLYPVLDAHLAGDRERLDHLGPRLREFLVGFAATFDASGAPLFQGRSLTYRFATLAAVGLGALTGWTPLTPGQSRRLLSAGLRYFLDRGALDAEGLLSRGWHGPHAAIVQPYSGPASPYWASKGFLPLLLGADAELWRTPEEPAAPTDRTLEIAPAGWLVQTTRDGLVRVHNHGSDDVRAWEPDAGPANPLYARLAYSTRTSPTARGNVSDNEVQLEIGGVRSVRRRIHRLGTGPDWAASWHAPRFEDRTAPAAPPGGGTNLPSARIESLVLARGAVEVRVHRLHLVEPGTRVRVAGWALSGTLDGLVAGTAEGRCEVRGAGLLSRLVAVRGLDAARVERAPAGTAFGPWTLVPELSGPADGGLVVALAALTGLDDAAADQTALEELVRVDVVADVVTAEWLDGGAVVATHTLDWSGAEPRVASR</sequence>
<proteinExistence type="predicted"/>
<dbReference type="RefSeq" id="WP_114126159.1">
    <property type="nucleotide sequence ID" value="NZ_QOUI01000004.1"/>
</dbReference>
<dbReference type="Proteomes" id="UP000252770">
    <property type="component" value="Unassembled WGS sequence"/>
</dbReference>
<comment type="caution">
    <text evidence="2">The sequence shown here is derived from an EMBL/GenBank/DDBJ whole genome shotgun (WGS) entry which is preliminary data.</text>
</comment>
<dbReference type="InterPro" id="IPR049349">
    <property type="entry name" value="DUF2264_N"/>
</dbReference>
<feature type="domain" description="DUF2264" evidence="1">
    <location>
        <begin position="20"/>
        <end position="369"/>
    </location>
</feature>
<dbReference type="InterPro" id="IPR016624">
    <property type="entry name" value="UCP014753"/>
</dbReference>
<dbReference type="AlphaFoldDB" id="A0A367YVS1"/>
<gene>
    <name evidence="2" type="ORF">DT076_08160</name>
</gene>
<evidence type="ECO:0000313" key="2">
    <source>
        <dbReference type="EMBL" id="RCK69973.1"/>
    </source>
</evidence>
<dbReference type="PANTHER" id="PTHR35339">
    <property type="entry name" value="LINALOOL DEHYDRATASE_ISOMERASE DOMAIN-CONTAINING PROTEIN"/>
    <property type="match status" value="1"/>
</dbReference>
<dbReference type="Pfam" id="PF10022">
    <property type="entry name" value="DUF2264"/>
    <property type="match status" value="1"/>
</dbReference>
<keyword evidence="3" id="KW-1185">Reference proteome</keyword>
<organism evidence="2 3">
    <name type="scientific">Desertihabitans brevis</name>
    <dbReference type="NCBI Taxonomy" id="2268447"/>
    <lineage>
        <taxon>Bacteria</taxon>
        <taxon>Bacillati</taxon>
        <taxon>Actinomycetota</taxon>
        <taxon>Actinomycetes</taxon>
        <taxon>Propionibacteriales</taxon>
        <taxon>Propionibacteriaceae</taxon>
        <taxon>Desertihabitans</taxon>
    </lineage>
</organism>
<protein>
    <submittedName>
        <fullName evidence="2">DUF2264 domain-containing protein</fullName>
    </submittedName>
</protein>
<name>A0A367YVS1_9ACTN</name>
<reference evidence="2 3" key="1">
    <citation type="submission" date="2018-07" db="EMBL/GenBank/DDBJ databases">
        <title>Desertimonas flava gen. nov. sp. nov.</title>
        <authorList>
            <person name="Liu S."/>
        </authorList>
    </citation>
    <scope>NUCLEOTIDE SEQUENCE [LARGE SCALE GENOMIC DNA]</scope>
    <source>
        <strain evidence="2 3">16Sb5-5</strain>
    </source>
</reference>
<evidence type="ECO:0000259" key="1">
    <source>
        <dbReference type="Pfam" id="PF10022"/>
    </source>
</evidence>
<dbReference type="PANTHER" id="PTHR35339:SF4">
    <property type="entry name" value="LINALOOL DEHYDRATASE_ISOMERASE DOMAIN-CONTAINING PROTEIN"/>
    <property type="match status" value="1"/>
</dbReference>
<accession>A0A367YVS1</accession>
<evidence type="ECO:0000313" key="3">
    <source>
        <dbReference type="Proteomes" id="UP000252770"/>
    </source>
</evidence>